<comment type="cofactor">
    <cofactor evidence="1 8">
        <name>Fe(2+)</name>
        <dbReference type="ChEBI" id="CHEBI:29033"/>
    </cofactor>
</comment>
<dbReference type="InterPro" id="IPR004360">
    <property type="entry name" value="Glyas_Fos-R_dOase_dom"/>
</dbReference>
<evidence type="ECO:0000313" key="11">
    <source>
        <dbReference type="Proteomes" id="UP000469545"/>
    </source>
</evidence>
<dbReference type="RefSeq" id="WP_164140465.1">
    <property type="nucleotide sequence ID" value="NZ_JAAGMB010000351.1"/>
</dbReference>
<evidence type="ECO:0000259" key="9">
    <source>
        <dbReference type="PROSITE" id="PS51819"/>
    </source>
</evidence>
<accession>A0A6N9UN41</accession>
<feature type="domain" description="VOC" evidence="9">
    <location>
        <begin position="143"/>
        <end position="269"/>
    </location>
</feature>
<evidence type="ECO:0000256" key="3">
    <source>
        <dbReference type="ARBA" id="ARBA00022723"/>
    </source>
</evidence>
<evidence type="ECO:0000256" key="4">
    <source>
        <dbReference type="ARBA" id="ARBA00022797"/>
    </source>
</evidence>
<keyword evidence="3" id="KW-0479">Metal-binding</keyword>
<evidence type="ECO:0000256" key="6">
    <source>
        <dbReference type="ARBA" id="ARBA00023002"/>
    </source>
</evidence>
<comment type="similarity">
    <text evidence="2 8">Belongs to the extradiol ring-cleavage dioxygenase family.</text>
</comment>
<evidence type="ECO:0000313" key="10">
    <source>
        <dbReference type="EMBL" id="NEB17976.1"/>
    </source>
</evidence>
<dbReference type="CDD" id="cd07237">
    <property type="entry name" value="BphC1-RGP6_C_like"/>
    <property type="match status" value="1"/>
</dbReference>
<evidence type="ECO:0000256" key="7">
    <source>
        <dbReference type="ARBA" id="ARBA00023004"/>
    </source>
</evidence>
<evidence type="ECO:0000256" key="1">
    <source>
        <dbReference type="ARBA" id="ARBA00001954"/>
    </source>
</evidence>
<dbReference type="PROSITE" id="PS00082">
    <property type="entry name" value="EXTRADIOL_DIOXYGENAS"/>
    <property type="match status" value="1"/>
</dbReference>
<keyword evidence="6 8" id="KW-0560">Oxidoreductase</keyword>
<dbReference type="InterPro" id="IPR037523">
    <property type="entry name" value="VOC_core"/>
</dbReference>
<gene>
    <name evidence="10" type="ORF">G3I46_15870</name>
</gene>
<keyword evidence="7 8" id="KW-0408">Iron</keyword>
<dbReference type="InterPro" id="IPR000486">
    <property type="entry name" value="Xdiol_ring_cleave_dOase_1/2"/>
</dbReference>
<comment type="caution">
    <text evidence="10">The sequence shown here is derived from an EMBL/GenBank/DDBJ whole genome shotgun (WGS) entry which is preliminary data.</text>
</comment>
<keyword evidence="11" id="KW-1185">Reference proteome</keyword>
<dbReference type="PROSITE" id="PS51819">
    <property type="entry name" value="VOC"/>
    <property type="match status" value="2"/>
</dbReference>
<dbReference type="Pfam" id="PF22632">
    <property type="entry name" value="BphC_D1"/>
    <property type="match status" value="1"/>
</dbReference>
<dbReference type="Gene3D" id="3.10.180.10">
    <property type="entry name" value="2,3-Dihydroxybiphenyl 1,2-Dioxygenase, domain 1"/>
    <property type="match status" value="2"/>
</dbReference>
<name>A0A6N9UN41_9ACTN</name>
<feature type="domain" description="VOC" evidence="9">
    <location>
        <begin position="6"/>
        <end position="121"/>
    </location>
</feature>
<dbReference type="SUPFAM" id="SSF54593">
    <property type="entry name" value="Glyoxalase/Bleomycin resistance protein/Dihydroxybiphenyl dioxygenase"/>
    <property type="match status" value="1"/>
</dbReference>
<evidence type="ECO:0000256" key="5">
    <source>
        <dbReference type="ARBA" id="ARBA00022964"/>
    </source>
</evidence>
<dbReference type="InterPro" id="IPR029068">
    <property type="entry name" value="Glyas_Bleomycin-R_OHBP_Dase"/>
</dbReference>
<keyword evidence="5 8" id="KW-0223">Dioxygenase</keyword>
<dbReference type="EMBL" id="JAAGMB010000351">
    <property type="protein sequence ID" value="NEB17976.1"/>
    <property type="molecule type" value="Genomic_DNA"/>
</dbReference>
<dbReference type="Proteomes" id="UP000469545">
    <property type="component" value="Unassembled WGS sequence"/>
</dbReference>
<keyword evidence="4 8" id="KW-0058">Aromatic hydrocarbons catabolism</keyword>
<dbReference type="AlphaFoldDB" id="A0A6N9UN41"/>
<protein>
    <submittedName>
        <fullName evidence="10">2,3-dihydroxybiphenyl 1,2-dioxygenase</fullName>
    </submittedName>
</protein>
<dbReference type="GO" id="GO:0008198">
    <property type="term" value="F:ferrous iron binding"/>
    <property type="evidence" value="ECO:0007669"/>
    <property type="project" value="InterPro"/>
</dbReference>
<evidence type="ECO:0000256" key="2">
    <source>
        <dbReference type="ARBA" id="ARBA00008784"/>
    </source>
</evidence>
<organism evidence="10 11">
    <name type="scientific">Streptomyces coelicoflavus</name>
    <dbReference type="NCBI Taxonomy" id="285562"/>
    <lineage>
        <taxon>Bacteria</taxon>
        <taxon>Bacillati</taxon>
        <taxon>Actinomycetota</taxon>
        <taxon>Actinomycetes</taxon>
        <taxon>Kitasatosporales</taxon>
        <taxon>Streptomycetaceae</taxon>
        <taxon>Streptomyces</taxon>
    </lineage>
</organism>
<dbReference type="Pfam" id="PF00903">
    <property type="entry name" value="Glyoxalase"/>
    <property type="match status" value="1"/>
</dbReference>
<evidence type="ECO:0000256" key="8">
    <source>
        <dbReference type="RuleBase" id="RU000683"/>
    </source>
</evidence>
<reference evidence="10 11" key="1">
    <citation type="submission" date="2020-01" db="EMBL/GenBank/DDBJ databases">
        <title>Insect and environment-associated Actinomycetes.</title>
        <authorList>
            <person name="Currrie C."/>
            <person name="Chevrette M."/>
            <person name="Carlson C."/>
            <person name="Stubbendieck R."/>
            <person name="Wendt-Pienkowski E."/>
        </authorList>
    </citation>
    <scope>NUCLEOTIDE SEQUENCE [LARGE SCALE GENOMIC DNA]</scope>
    <source>
        <strain evidence="10 11">SID14172</strain>
    </source>
</reference>
<dbReference type="GO" id="GO:0051213">
    <property type="term" value="F:dioxygenase activity"/>
    <property type="evidence" value="ECO:0007669"/>
    <property type="project" value="UniProtKB-KW"/>
</dbReference>
<dbReference type="CDD" id="cd07252">
    <property type="entry name" value="BphC1-RGP6_N_like"/>
    <property type="match status" value="1"/>
</dbReference>
<proteinExistence type="inferred from homology"/>
<sequence length="310" mass="33690">MTQIRGLGYLRVQTRDIDRWRELTVDALGFAEGSGPDPEALHLRMDERRARLVVLPGDTDRVLSVGWEVRDQFALAAVGRAVEASGTAVKMLSQEEADDRGVEAGLAFEDPAGVPVEVFFAPILDHSPVLTGLGQRFVTDGQGMGHVVLPTTAMDDTVAFYTEVLGFLPRGGIRIGGQASDAPPRRVRFMGVNERHHSLAVCPAPHSGEPGLVHLMVEVDTLDAVGRALDNVNKRNFSLSSTLGRHTNDKMVSFYVRAPGGWDIEYGCDGMRVDERHYTAEEITADSYWGHDWSGSEPLAAFTPPPGADA</sequence>